<dbReference type="AlphaFoldDB" id="A0A4Y7SLS8"/>
<dbReference type="SUPFAM" id="SSF54695">
    <property type="entry name" value="POZ domain"/>
    <property type="match status" value="1"/>
</dbReference>
<dbReference type="EMBL" id="QPFP01000086">
    <property type="protein sequence ID" value="TEB22712.1"/>
    <property type="molecule type" value="Genomic_DNA"/>
</dbReference>
<dbReference type="InterPro" id="IPR011333">
    <property type="entry name" value="SKP1/BTB/POZ_sf"/>
</dbReference>
<dbReference type="OrthoDB" id="2879636at2759"/>
<organism evidence="2 3">
    <name type="scientific">Coprinellus micaceus</name>
    <name type="common">Glistening ink-cap mushroom</name>
    <name type="synonym">Coprinus micaceus</name>
    <dbReference type="NCBI Taxonomy" id="71717"/>
    <lineage>
        <taxon>Eukaryota</taxon>
        <taxon>Fungi</taxon>
        <taxon>Dikarya</taxon>
        <taxon>Basidiomycota</taxon>
        <taxon>Agaricomycotina</taxon>
        <taxon>Agaricomycetes</taxon>
        <taxon>Agaricomycetidae</taxon>
        <taxon>Agaricales</taxon>
        <taxon>Agaricineae</taxon>
        <taxon>Psathyrellaceae</taxon>
        <taxon>Coprinellus</taxon>
    </lineage>
</organism>
<evidence type="ECO:0000313" key="2">
    <source>
        <dbReference type="EMBL" id="TEB22712.1"/>
    </source>
</evidence>
<dbReference type="Pfam" id="PF00651">
    <property type="entry name" value="BTB"/>
    <property type="match status" value="1"/>
</dbReference>
<dbReference type="CDD" id="cd18186">
    <property type="entry name" value="BTB_POZ_ZBTB_KLHL-like"/>
    <property type="match status" value="1"/>
</dbReference>
<protein>
    <recommendedName>
        <fullName evidence="1">BTB domain-containing protein</fullName>
    </recommendedName>
</protein>
<evidence type="ECO:0000259" key="1">
    <source>
        <dbReference type="PROSITE" id="PS50097"/>
    </source>
</evidence>
<comment type="caution">
    <text evidence="2">The sequence shown here is derived from an EMBL/GenBank/DDBJ whole genome shotgun (WGS) entry which is preliminary data.</text>
</comment>
<dbReference type="STRING" id="71717.A0A4Y7SLS8"/>
<dbReference type="PROSITE" id="PS50097">
    <property type="entry name" value="BTB"/>
    <property type="match status" value="1"/>
</dbReference>
<keyword evidence="3" id="KW-1185">Reference proteome</keyword>
<dbReference type="SMART" id="SM00225">
    <property type="entry name" value="BTB"/>
    <property type="match status" value="1"/>
</dbReference>
<proteinExistence type="predicted"/>
<dbReference type="InterPro" id="IPR000210">
    <property type="entry name" value="BTB/POZ_dom"/>
</dbReference>
<dbReference type="Gene3D" id="3.30.710.10">
    <property type="entry name" value="Potassium Channel Kv1.1, Chain A"/>
    <property type="match status" value="1"/>
</dbReference>
<feature type="domain" description="BTB" evidence="1">
    <location>
        <begin position="20"/>
        <end position="94"/>
    </location>
</feature>
<accession>A0A4Y7SLS8</accession>
<dbReference type="Proteomes" id="UP000298030">
    <property type="component" value="Unassembled WGS sequence"/>
</dbReference>
<gene>
    <name evidence="2" type="ORF">FA13DRAFT_1798571</name>
</gene>
<sequence length="333" mass="37415">MTTIIAGREVEIGDPWFDDGNIILVTHNEPTAFLLHRGVLSRHSDIFKDMFEVGQPADEDNDAASRQVVVMYDNPADLSSLVKALYDGVSSDPNDPNDFFQLAGVLRLATKYCAQRIRSQAIRFLIYTWSHTIQGHDLMTVTAMTTDAVDDLTYPFVHPLHVLNLARETDVEVLIPSATYFLSVYPLSEILAGDHPKLAIKHPSRPTSQLSPADLQSYTLMFQHRVHVGLDFIRRTCGKWTSPTPGCSNPECPKAFSRLVSRLQRSWNPRTAAIFFMLQVSHEAMATDRICPSCRKVFVTEVEALRSEVWDKLPSVVGLSSWEELVKRDLGSI</sequence>
<name>A0A4Y7SLS8_COPMI</name>
<evidence type="ECO:0000313" key="3">
    <source>
        <dbReference type="Proteomes" id="UP000298030"/>
    </source>
</evidence>
<reference evidence="2 3" key="1">
    <citation type="journal article" date="2019" name="Nat. Ecol. Evol.">
        <title>Megaphylogeny resolves global patterns of mushroom evolution.</title>
        <authorList>
            <person name="Varga T."/>
            <person name="Krizsan K."/>
            <person name="Foldi C."/>
            <person name="Dima B."/>
            <person name="Sanchez-Garcia M."/>
            <person name="Sanchez-Ramirez S."/>
            <person name="Szollosi G.J."/>
            <person name="Szarkandi J.G."/>
            <person name="Papp V."/>
            <person name="Albert L."/>
            <person name="Andreopoulos W."/>
            <person name="Angelini C."/>
            <person name="Antonin V."/>
            <person name="Barry K.W."/>
            <person name="Bougher N.L."/>
            <person name="Buchanan P."/>
            <person name="Buyck B."/>
            <person name="Bense V."/>
            <person name="Catcheside P."/>
            <person name="Chovatia M."/>
            <person name="Cooper J."/>
            <person name="Damon W."/>
            <person name="Desjardin D."/>
            <person name="Finy P."/>
            <person name="Geml J."/>
            <person name="Haridas S."/>
            <person name="Hughes K."/>
            <person name="Justo A."/>
            <person name="Karasinski D."/>
            <person name="Kautmanova I."/>
            <person name="Kiss B."/>
            <person name="Kocsube S."/>
            <person name="Kotiranta H."/>
            <person name="LaButti K.M."/>
            <person name="Lechner B.E."/>
            <person name="Liimatainen K."/>
            <person name="Lipzen A."/>
            <person name="Lukacs Z."/>
            <person name="Mihaltcheva S."/>
            <person name="Morgado L.N."/>
            <person name="Niskanen T."/>
            <person name="Noordeloos M.E."/>
            <person name="Ohm R.A."/>
            <person name="Ortiz-Santana B."/>
            <person name="Ovrebo C."/>
            <person name="Racz N."/>
            <person name="Riley R."/>
            <person name="Savchenko A."/>
            <person name="Shiryaev A."/>
            <person name="Soop K."/>
            <person name="Spirin V."/>
            <person name="Szebenyi C."/>
            <person name="Tomsovsky M."/>
            <person name="Tulloss R.E."/>
            <person name="Uehling J."/>
            <person name="Grigoriev I.V."/>
            <person name="Vagvolgyi C."/>
            <person name="Papp T."/>
            <person name="Martin F.M."/>
            <person name="Miettinen O."/>
            <person name="Hibbett D.S."/>
            <person name="Nagy L.G."/>
        </authorList>
    </citation>
    <scope>NUCLEOTIDE SEQUENCE [LARGE SCALE GENOMIC DNA]</scope>
    <source>
        <strain evidence="2 3">FP101781</strain>
    </source>
</reference>